<feature type="transmembrane region" description="Helical" evidence="1">
    <location>
        <begin position="74"/>
        <end position="97"/>
    </location>
</feature>
<keyword evidence="1" id="KW-0812">Transmembrane</keyword>
<dbReference type="AlphaFoldDB" id="D2BJD8"/>
<dbReference type="KEGG" id="dev:DhcVS_1339"/>
<feature type="transmembrane region" description="Helical" evidence="1">
    <location>
        <begin position="12"/>
        <end position="33"/>
    </location>
</feature>
<organism evidence="2 3">
    <name type="scientific">Dehalococcoides mccartyi (strain VS)</name>
    <dbReference type="NCBI Taxonomy" id="311424"/>
    <lineage>
        <taxon>Bacteria</taxon>
        <taxon>Bacillati</taxon>
        <taxon>Chloroflexota</taxon>
        <taxon>Dehalococcoidia</taxon>
        <taxon>Dehalococcoidales</taxon>
        <taxon>Dehalococcoidaceae</taxon>
        <taxon>Dehalococcoides</taxon>
    </lineage>
</organism>
<name>D2BJD8_DEHMV</name>
<accession>D2BJD8</accession>
<feature type="transmembrane region" description="Helical" evidence="1">
    <location>
        <begin position="45"/>
        <end position="68"/>
    </location>
</feature>
<dbReference type="HOGENOM" id="CLU_176126_0_0_0"/>
<evidence type="ECO:0000313" key="3">
    <source>
        <dbReference type="Proteomes" id="UP000002506"/>
    </source>
</evidence>
<evidence type="ECO:0000313" key="2">
    <source>
        <dbReference type="EMBL" id="ACZ62438.1"/>
    </source>
</evidence>
<evidence type="ECO:0000256" key="1">
    <source>
        <dbReference type="SAM" id="Phobius"/>
    </source>
</evidence>
<dbReference type="Proteomes" id="UP000002506">
    <property type="component" value="Chromosome"/>
</dbReference>
<proteinExistence type="predicted"/>
<dbReference type="EMBL" id="CP001827">
    <property type="protein sequence ID" value="ACZ62438.1"/>
    <property type="molecule type" value="Genomic_DNA"/>
</dbReference>
<keyword evidence="1" id="KW-1133">Transmembrane helix</keyword>
<protein>
    <submittedName>
        <fullName evidence="2">Reductive dehalogenase anchoring protein</fullName>
    </submittedName>
</protein>
<sequence>MTGGKKVVSVLSPLWLAVGFMLGIGATVLFNNLRSSKLTLCWYEWVLGVSGLILLLAAIQHFAGAMVIEKYNSAAWWGLPFLGLPALVLLALTWQLVTRRIKKFNT</sequence>
<keyword evidence="1" id="KW-0472">Membrane</keyword>
<gene>
    <name evidence="2" type="primary">rdhB</name>
    <name evidence="2" type="ordered locus">DhcVS_1339</name>
</gene>
<reference evidence="2 3" key="1">
    <citation type="journal article" date="2009" name="PLoS Genet.">
        <title>Localized plasticity in the streamlined genomes of vinyl chloride respiring Dehalococcoides.</title>
        <authorList>
            <person name="McMurdie P.J."/>
            <person name="Behrens S.F."/>
            <person name="Muller J.A."/>
            <person name="Goke J."/>
            <person name="Ritalahti K.M."/>
            <person name="Wagner R."/>
            <person name="Goltsman E."/>
            <person name="Lapidus A."/>
            <person name="Holmes S."/>
            <person name="Loffler F.E."/>
            <person name="Spormann A.M."/>
        </authorList>
    </citation>
    <scope>NUCLEOTIDE SEQUENCE [LARGE SCALE GENOMIC DNA]</scope>
    <source>
        <strain evidence="2 3">VS</strain>
    </source>
</reference>